<dbReference type="InterPro" id="IPR050196">
    <property type="entry name" value="Cytochrome_P450_Monoox"/>
</dbReference>
<dbReference type="InterPro" id="IPR002401">
    <property type="entry name" value="Cyt_P450_E_grp-I"/>
</dbReference>
<dbReference type="PANTHER" id="PTHR24291:SF187">
    <property type="entry name" value="CYTOCHROME P450 4AE1-RELATED"/>
    <property type="match status" value="1"/>
</dbReference>
<keyword evidence="5" id="KW-0560">Oxidoreductase</keyword>
<dbReference type="PRINTS" id="PR00463">
    <property type="entry name" value="EP450I"/>
</dbReference>
<evidence type="ECO:0000256" key="6">
    <source>
        <dbReference type="ARBA" id="ARBA00023004"/>
    </source>
</evidence>
<dbReference type="SUPFAM" id="SSF48264">
    <property type="entry name" value="Cytochrome P450"/>
    <property type="match status" value="1"/>
</dbReference>
<proteinExistence type="inferred from homology"/>
<dbReference type="InterPro" id="IPR001128">
    <property type="entry name" value="Cyt_P450"/>
</dbReference>
<evidence type="ECO:0000256" key="5">
    <source>
        <dbReference type="ARBA" id="ARBA00023002"/>
    </source>
</evidence>
<evidence type="ECO:0000256" key="7">
    <source>
        <dbReference type="ARBA" id="ARBA00023033"/>
    </source>
</evidence>
<evidence type="ECO:0008006" key="12">
    <source>
        <dbReference type="Google" id="ProtNLM"/>
    </source>
</evidence>
<dbReference type="Proteomes" id="UP001516400">
    <property type="component" value="Unassembled WGS sequence"/>
</dbReference>
<dbReference type="AlphaFoldDB" id="A0ABD2NYA8"/>
<keyword evidence="8" id="KW-0175">Coiled coil</keyword>
<comment type="cofactor">
    <cofactor evidence="1">
        <name>heme</name>
        <dbReference type="ChEBI" id="CHEBI:30413"/>
    </cofactor>
</comment>
<evidence type="ECO:0000256" key="4">
    <source>
        <dbReference type="ARBA" id="ARBA00022723"/>
    </source>
</evidence>
<evidence type="ECO:0000256" key="3">
    <source>
        <dbReference type="ARBA" id="ARBA00022617"/>
    </source>
</evidence>
<dbReference type="GO" id="GO:0046872">
    <property type="term" value="F:metal ion binding"/>
    <property type="evidence" value="ECO:0007669"/>
    <property type="project" value="UniProtKB-KW"/>
</dbReference>
<keyword evidence="9" id="KW-0472">Membrane</keyword>
<comment type="caution">
    <text evidence="10">The sequence shown here is derived from an EMBL/GenBank/DDBJ whole genome shotgun (WGS) entry which is preliminary data.</text>
</comment>
<keyword evidence="6" id="KW-0408">Iron</keyword>
<dbReference type="Gene3D" id="1.10.630.10">
    <property type="entry name" value="Cytochrome P450"/>
    <property type="match status" value="1"/>
</dbReference>
<keyword evidence="4" id="KW-0479">Metal-binding</keyword>
<accession>A0ABD2NYA8</accession>
<keyword evidence="9" id="KW-1133">Transmembrane helix</keyword>
<feature type="coiled-coil region" evidence="8">
    <location>
        <begin position="248"/>
        <end position="275"/>
    </location>
</feature>
<evidence type="ECO:0000256" key="8">
    <source>
        <dbReference type="SAM" id="Coils"/>
    </source>
</evidence>
<dbReference type="Pfam" id="PF00067">
    <property type="entry name" value="p450"/>
    <property type="match status" value="1"/>
</dbReference>
<gene>
    <name evidence="10" type="ORF">HHI36_006479</name>
</gene>
<evidence type="ECO:0000313" key="10">
    <source>
        <dbReference type="EMBL" id="KAL3283331.1"/>
    </source>
</evidence>
<comment type="similarity">
    <text evidence="2">Belongs to the cytochrome P450 family.</text>
</comment>
<evidence type="ECO:0000256" key="2">
    <source>
        <dbReference type="ARBA" id="ARBA00010617"/>
    </source>
</evidence>
<dbReference type="InterPro" id="IPR036396">
    <property type="entry name" value="Cyt_P450_sf"/>
</dbReference>
<keyword evidence="11" id="KW-1185">Reference proteome</keyword>
<evidence type="ECO:0000256" key="9">
    <source>
        <dbReference type="SAM" id="Phobius"/>
    </source>
</evidence>
<keyword evidence="9" id="KW-0812">Transmembrane</keyword>
<evidence type="ECO:0000256" key="1">
    <source>
        <dbReference type="ARBA" id="ARBA00001971"/>
    </source>
</evidence>
<dbReference type="GO" id="GO:0004497">
    <property type="term" value="F:monooxygenase activity"/>
    <property type="evidence" value="ECO:0007669"/>
    <property type="project" value="UniProtKB-KW"/>
</dbReference>
<name>A0ABD2NYA8_9CUCU</name>
<protein>
    <recommendedName>
        <fullName evidence="12">Cytochrome P450</fullName>
    </recommendedName>
</protein>
<keyword evidence="7" id="KW-0503">Monooxygenase</keyword>
<reference evidence="10 11" key="1">
    <citation type="journal article" date="2021" name="BMC Biol.">
        <title>Horizontally acquired antibacterial genes associated with adaptive radiation of ladybird beetles.</title>
        <authorList>
            <person name="Li H.S."/>
            <person name="Tang X.F."/>
            <person name="Huang Y.H."/>
            <person name="Xu Z.Y."/>
            <person name="Chen M.L."/>
            <person name="Du X.Y."/>
            <person name="Qiu B.Y."/>
            <person name="Chen P.T."/>
            <person name="Zhang W."/>
            <person name="Slipinski A."/>
            <person name="Escalona H.E."/>
            <person name="Waterhouse R.M."/>
            <person name="Zwick A."/>
            <person name="Pang H."/>
        </authorList>
    </citation>
    <scope>NUCLEOTIDE SEQUENCE [LARGE SCALE GENOMIC DNA]</scope>
    <source>
        <strain evidence="10">SYSU2018</strain>
    </source>
</reference>
<dbReference type="PANTHER" id="PTHR24291">
    <property type="entry name" value="CYTOCHROME P450 FAMILY 4"/>
    <property type="match status" value="1"/>
</dbReference>
<dbReference type="EMBL" id="JABFTP020000144">
    <property type="protein sequence ID" value="KAL3283331.1"/>
    <property type="molecule type" value="Genomic_DNA"/>
</dbReference>
<keyword evidence="3" id="KW-0349">Heme</keyword>
<evidence type="ECO:0000313" key="11">
    <source>
        <dbReference type="Proteomes" id="UP001516400"/>
    </source>
</evidence>
<organism evidence="10 11">
    <name type="scientific">Cryptolaemus montrouzieri</name>
    <dbReference type="NCBI Taxonomy" id="559131"/>
    <lineage>
        <taxon>Eukaryota</taxon>
        <taxon>Metazoa</taxon>
        <taxon>Ecdysozoa</taxon>
        <taxon>Arthropoda</taxon>
        <taxon>Hexapoda</taxon>
        <taxon>Insecta</taxon>
        <taxon>Pterygota</taxon>
        <taxon>Neoptera</taxon>
        <taxon>Endopterygota</taxon>
        <taxon>Coleoptera</taxon>
        <taxon>Polyphaga</taxon>
        <taxon>Cucujiformia</taxon>
        <taxon>Coccinelloidea</taxon>
        <taxon>Coccinellidae</taxon>
        <taxon>Scymninae</taxon>
        <taxon>Scymnini</taxon>
        <taxon>Cryptolaemus</taxon>
    </lineage>
</organism>
<feature type="transmembrane region" description="Helical" evidence="9">
    <location>
        <begin position="6"/>
        <end position="22"/>
    </location>
</feature>
<sequence>MASSGEILVAFLLLGFVIWRYIKQKTSFHKLLVHLPGPEKNLIFGNMLEFKSSTVFLPKLCEYRDKYGDIFKLWVGPTFLSIIISDYKLLEALLCSNKNLYKSWQYKYLNNWLGQGLLTSEPIRWKKHRKLFTPAFHFQILEKFVEMFEKPTTTLIKILEKKIDLNSVDIYHLINLWSLDIMCETSMGTTLNAQENSECEYVHAVKEMGKIIMNRSFSPAKHYDFFYIFSKDYYKEKAALKILHGFTNSMIQQRRSELKKLNDSTENEKADYYRQRKMTFLEVLLLSHIAGKPLSDKAIREEVDTFLFEGHDTITSAVSFALYCLATHKDVQDKVVEEQTEIFGADKNPTVQMGIFII</sequence>